<organism evidence="2 3">
    <name type="scientific">Oedothorax gibbosus</name>
    <dbReference type="NCBI Taxonomy" id="931172"/>
    <lineage>
        <taxon>Eukaryota</taxon>
        <taxon>Metazoa</taxon>
        <taxon>Ecdysozoa</taxon>
        <taxon>Arthropoda</taxon>
        <taxon>Chelicerata</taxon>
        <taxon>Arachnida</taxon>
        <taxon>Araneae</taxon>
        <taxon>Araneomorphae</taxon>
        <taxon>Entelegynae</taxon>
        <taxon>Araneoidea</taxon>
        <taxon>Linyphiidae</taxon>
        <taxon>Erigoninae</taxon>
        <taxon>Oedothorax</taxon>
    </lineage>
</organism>
<gene>
    <name evidence="2" type="ORF">JTE90_020358</name>
</gene>
<evidence type="ECO:0000313" key="2">
    <source>
        <dbReference type="EMBL" id="KAG8172569.1"/>
    </source>
</evidence>
<feature type="region of interest" description="Disordered" evidence="1">
    <location>
        <begin position="309"/>
        <end position="333"/>
    </location>
</feature>
<feature type="region of interest" description="Disordered" evidence="1">
    <location>
        <begin position="269"/>
        <end position="291"/>
    </location>
</feature>
<dbReference type="Proteomes" id="UP000827092">
    <property type="component" value="Unassembled WGS sequence"/>
</dbReference>
<sequence>MRNQFTKMFDEEGKHLDRVLKRSTEGITLQSDVLTQQIKQIGSIEEKLAASITTLNHDISSISHPLPIPSSSAPLPASPQDLPPDQNRFDGILVVLVDKPSSSPLSLDSFQTRAFPSFIGGQDALQKCGKYGHTKKRCNSTTTICLNCGQQEHDPTQECITKCFNCNETNKKLNRQEPTDHRTGNYRCPENARQLRLARQRSGSTRYSLELSHVSPFQEKPFHHRGTPTIKGPLYLILPQKYCHKIKYETTSHSRQTVLDSPRPALHIAAGRGNNKGRKGRQASRVGHAHGIQLTPTRSPMLRSQYAPYSHRNNFRDGAARHGGRTTRREAET</sequence>
<comment type="caution">
    <text evidence="2">The sequence shown here is derived from an EMBL/GenBank/DDBJ whole genome shotgun (WGS) entry which is preliminary data.</text>
</comment>
<keyword evidence="3" id="KW-1185">Reference proteome</keyword>
<evidence type="ECO:0008006" key="4">
    <source>
        <dbReference type="Google" id="ProtNLM"/>
    </source>
</evidence>
<feature type="region of interest" description="Disordered" evidence="1">
    <location>
        <begin position="63"/>
        <end position="82"/>
    </location>
</feature>
<protein>
    <recommendedName>
        <fullName evidence="4">CCHC-type domain-containing protein</fullName>
    </recommendedName>
</protein>
<dbReference type="AlphaFoldDB" id="A0AAV6TLC6"/>
<dbReference type="EMBL" id="JAFNEN010002581">
    <property type="protein sequence ID" value="KAG8172569.1"/>
    <property type="molecule type" value="Genomic_DNA"/>
</dbReference>
<accession>A0AAV6TLC6</accession>
<evidence type="ECO:0000313" key="3">
    <source>
        <dbReference type="Proteomes" id="UP000827092"/>
    </source>
</evidence>
<proteinExistence type="predicted"/>
<reference evidence="2 3" key="1">
    <citation type="journal article" date="2022" name="Nat. Ecol. Evol.">
        <title>A masculinizing supergene underlies an exaggerated male reproductive morph in a spider.</title>
        <authorList>
            <person name="Hendrickx F."/>
            <person name="De Corte Z."/>
            <person name="Sonet G."/>
            <person name="Van Belleghem S.M."/>
            <person name="Kostlbacher S."/>
            <person name="Vangestel C."/>
        </authorList>
    </citation>
    <scope>NUCLEOTIDE SEQUENCE [LARGE SCALE GENOMIC DNA]</scope>
    <source>
        <strain evidence="2">W744_W776</strain>
    </source>
</reference>
<name>A0AAV6TLC6_9ARAC</name>
<evidence type="ECO:0000256" key="1">
    <source>
        <dbReference type="SAM" id="MobiDB-lite"/>
    </source>
</evidence>